<comment type="caution">
    <text evidence="1">The sequence shown here is derived from an EMBL/GenBank/DDBJ whole genome shotgun (WGS) entry which is preliminary data.</text>
</comment>
<evidence type="ECO:0000313" key="1">
    <source>
        <dbReference type="EMBL" id="KKN41673.1"/>
    </source>
</evidence>
<dbReference type="Gene3D" id="1.10.1780.10">
    <property type="entry name" value="Clp, N-terminal domain"/>
    <property type="match status" value="1"/>
</dbReference>
<accession>A0A0F9TJQ9</accession>
<dbReference type="InterPro" id="IPR027417">
    <property type="entry name" value="P-loop_NTPase"/>
</dbReference>
<gene>
    <name evidence="1" type="ORF">LCGC14_0720930</name>
</gene>
<name>A0A0F9TJQ9_9ZZZZ</name>
<proteinExistence type="predicted"/>
<sequence>MEDWQGCLTPQCQKALLVARDDVDRRGGAVITVEDFLLALLDSSVCARNFLRSAGVDMDELIRTIQCEQPIVTEVGGEGLLSSQLIYWLAASRESFGMPVWLDWPQLLEVLARYAERLQGKAYVAVLELVSRWPKPGDSVDAGVDLDQPGIEEHESAPIVITDPEWVELAEDVAITLAATPEALVWVRGERGAGKSSWLNSLLSSLTQPYVEMDLRREAEIMASDLAVIPVAARKPWPVLVLDNVTPADLLALMELPSGLASELVLRWQGPVVLLGPDMPGSEESGRLLERRLGRALETCDMCRSSATQRKAILVAHQAAIERRWNIQLPYSAAQFAASRHSRCVSTPGGMLQWVERAAARLDRFARRGPAHLVAFSGQVDTLRRQSLVALARQEPLKEIEQSLEEVGLLRAATEVAWHERKAAGTLRRLTLEDLRQELERWVAAQRGPVHYVLHCDHQQGESASAGSGNLHP</sequence>
<dbReference type="SUPFAM" id="SSF52540">
    <property type="entry name" value="P-loop containing nucleoside triphosphate hydrolases"/>
    <property type="match status" value="1"/>
</dbReference>
<organism evidence="1">
    <name type="scientific">marine sediment metagenome</name>
    <dbReference type="NCBI Taxonomy" id="412755"/>
    <lineage>
        <taxon>unclassified sequences</taxon>
        <taxon>metagenomes</taxon>
        <taxon>ecological metagenomes</taxon>
    </lineage>
</organism>
<protein>
    <submittedName>
        <fullName evidence="1">Uncharacterized protein</fullName>
    </submittedName>
</protein>
<reference evidence="1" key="1">
    <citation type="journal article" date="2015" name="Nature">
        <title>Complex archaea that bridge the gap between prokaryotes and eukaryotes.</title>
        <authorList>
            <person name="Spang A."/>
            <person name="Saw J.H."/>
            <person name="Jorgensen S.L."/>
            <person name="Zaremba-Niedzwiedzka K."/>
            <person name="Martijn J."/>
            <person name="Lind A.E."/>
            <person name="van Eijk R."/>
            <person name="Schleper C."/>
            <person name="Guy L."/>
            <person name="Ettema T.J."/>
        </authorList>
    </citation>
    <scope>NUCLEOTIDE SEQUENCE</scope>
</reference>
<dbReference type="SUPFAM" id="SSF81923">
    <property type="entry name" value="Double Clp-N motif"/>
    <property type="match status" value="1"/>
</dbReference>
<dbReference type="InterPro" id="IPR036628">
    <property type="entry name" value="Clp_N_dom_sf"/>
</dbReference>
<dbReference type="EMBL" id="LAZR01001633">
    <property type="protein sequence ID" value="KKN41673.1"/>
    <property type="molecule type" value="Genomic_DNA"/>
</dbReference>
<dbReference type="AlphaFoldDB" id="A0A0F9TJQ9"/>